<name>A0ABV0RYZ4_9TELE</name>
<dbReference type="EMBL" id="JAHRIN010061027">
    <property type="protein sequence ID" value="MEQ2213116.1"/>
    <property type="molecule type" value="Genomic_DNA"/>
</dbReference>
<dbReference type="InterPro" id="IPR015915">
    <property type="entry name" value="Kelch-typ_b-propeller"/>
</dbReference>
<keyword evidence="2" id="KW-1185">Reference proteome</keyword>
<protein>
    <submittedName>
        <fullName evidence="1">Uncharacterized protein</fullName>
    </submittedName>
</protein>
<organism evidence="1 2">
    <name type="scientific">Xenoophorus captivus</name>
    <dbReference type="NCBI Taxonomy" id="1517983"/>
    <lineage>
        <taxon>Eukaryota</taxon>
        <taxon>Metazoa</taxon>
        <taxon>Chordata</taxon>
        <taxon>Craniata</taxon>
        <taxon>Vertebrata</taxon>
        <taxon>Euteleostomi</taxon>
        <taxon>Actinopterygii</taxon>
        <taxon>Neopterygii</taxon>
        <taxon>Teleostei</taxon>
        <taxon>Neoteleostei</taxon>
        <taxon>Acanthomorphata</taxon>
        <taxon>Ovalentaria</taxon>
        <taxon>Atherinomorphae</taxon>
        <taxon>Cyprinodontiformes</taxon>
        <taxon>Goodeidae</taxon>
        <taxon>Xenoophorus</taxon>
    </lineage>
</organism>
<dbReference type="PANTHER" id="PTHR46003:SF3">
    <property type="entry name" value="HOST CELL FACTOR 1"/>
    <property type="match status" value="1"/>
</dbReference>
<accession>A0ABV0RYZ4</accession>
<sequence>MGAHEKEWKCTNNLACLNLGTDPHTHLDTQVIFTKAPTHLCLCVETMCWETVLMEGNEENLPRARAGHCSVAINSRLYIWSGRDGYRKAWNNQVCCKDLWYLETDTYLLQLQKYDVPSTPASGSTPAASAPTSRAVLAPGVVPSPNVSAPGSPSAASTKSRFTCIGRCLVVLLPHPVLCFCSDPEDGNSSKCIRGNCQTDHNQNSQHHGNTSCRCSCSGTCSTRSDGKETSIIP</sequence>
<proteinExistence type="predicted"/>
<dbReference type="InterPro" id="IPR043536">
    <property type="entry name" value="HCF1/2"/>
</dbReference>
<dbReference type="Gene3D" id="2.120.10.80">
    <property type="entry name" value="Kelch-type beta propeller"/>
    <property type="match status" value="1"/>
</dbReference>
<evidence type="ECO:0000313" key="2">
    <source>
        <dbReference type="Proteomes" id="UP001434883"/>
    </source>
</evidence>
<dbReference type="PANTHER" id="PTHR46003">
    <property type="entry name" value="HOST CELL FACTOR"/>
    <property type="match status" value="1"/>
</dbReference>
<dbReference type="SUPFAM" id="SSF117281">
    <property type="entry name" value="Kelch motif"/>
    <property type="match status" value="1"/>
</dbReference>
<comment type="caution">
    <text evidence="1">The sequence shown here is derived from an EMBL/GenBank/DDBJ whole genome shotgun (WGS) entry which is preliminary data.</text>
</comment>
<dbReference type="Proteomes" id="UP001434883">
    <property type="component" value="Unassembled WGS sequence"/>
</dbReference>
<reference evidence="1 2" key="1">
    <citation type="submission" date="2021-06" db="EMBL/GenBank/DDBJ databases">
        <authorList>
            <person name="Palmer J.M."/>
        </authorList>
    </citation>
    <scope>NUCLEOTIDE SEQUENCE [LARGE SCALE GENOMIC DNA]</scope>
    <source>
        <strain evidence="1 2">XC_2019</strain>
        <tissue evidence="1">Muscle</tissue>
    </source>
</reference>
<gene>
    <name evidence="1" type="ORF">XENOCAPTIV_009983</name>
</gene>
<evidence type="ECO:0000313" key="1">
    <source>
        <dbReference type="EMBL" id="MEQ2213116.1"/>
    </source>
</evidence>